<evidence type="ECO:0000259" key="3">
    <source>
        <dbReference type="Pfam" id="PF05532"/>
    </source>
</evidence>
<keyword evidence="5" id="KW-1185">Reference proteome</keyword>
<reference evidence="4" key="1">
    <citation type="submission" date="2020-05" db="EMBL/GenBank/DDBJ databases">
        <title>Phylogenomic resolution of chytrid fungi.</title>
        <authorList>
            <person name="Stajich J.E."/>
            <person name="Amses K."/>
            <person name="Simmons R."/>
            <person name="Seto K."/>
            <person name="Myers J."/>
            <person name="Bonds A."/>
            <person name="Quandt C.A."/>
            <person name="Barry K."/>
            <person name="Liu P."/>
            <person name="Grigoriev I."/>
            <person name="Longcore J.E."/>
            <person name="James T.Y."/>
        </authorList>
    </citation>
    <scope>NUCLEOTIDE SEQUENCE</scope>
    <source>
        <strain evidence="4">JEL0379</strain>
    </source>
</reference>
<dbReference type="PANTHER" id="PTHR40460">
    <property type="entry name" value="CHROMOSOME 1, WHOLE GENOME SHOTGUN SEQUENCE"/>
    <property type="match status" value="1"/>
</dbReference>
<gene>
    <name evidence="4" type="ORF">HDU87_002988</name>
</gene>
<feature type="compositionally biased region" description="Basic and acidic residues" evidence="2">
    <location>
        <begin position="75"/>
        <end position="96"/>
    </location>
</feature>
<feature type="domain" description="CsbD-like" evidence="3">
    <location>
        <begin position="4"/>
        <end position="49"/>
    </location>
</feature>
<evidence type="ECO:0000256" key="1">
    <source>
        <dbReference type="ARBA" id="ARBA00009129"/>
    </source>
</evidence>
<dbReference type="Proteomes" id="UP001212152">
    <property type="component" value="Unassembled WGS sequence"/>
</dbReference>
<dbReference type="AlphaFoldDB" id="A0AAD5TLB7"/>
<protein>
    <recommendedName>
        <fullName evidence="3">CsbD-like domain-containing protein</fullName>
    </recommendedName>
</protein>
<accession>A0AAD5TLB7</accession>
<proteinExistence type="inferred from homology"/>
<organism evidence="4 5">
    <name type="scientific">Geranomyces variabilis</name>
    <dbReference type="NCBI Taxonomy" id="109894"/>
    <lineage>
        <taxon>Eukaryota</taxon>
        <taxon>Fungi</taxon>
        <taxon>Fungi incertae sedis</taxon>
        <taxon>Chytridiomycota</taxon>
        <taxon>Chytridiomycota incertae sedis</taxon>
        <taxon>Chytridiomycetes</taxon>
        <taxon>Spizellomycetales</taxon>
        <taxon>Powellomycetaceae</taxon>
        <taxon>Geranomyces</taxon>
    </lineage>
</organism>
<dbReference type="InterPro" id="IPR036629">
    <property type="entry name" value="YjbJ_sf"/>
</dbReference>
<dbReference type="EMBL" id="JADGJQ010000021">
    <property type="protein sequence ID" value="KAJ3179379.1"/>
    <property type="molecule type" value="Genomic_DNA"/>
</dbReference>
<name>A0AAD5TLB7_9FUNG</name>
<comment type="similarity">
    <text evidence="1">Belongs to the UPF0337 (CsbD) family.</text>
</comment>
<feature type="region of interest" description="Disordered" evidence="2">
    <location>
        <begin position="1"/>
        <end position="96"/>
    </location>
</feature>
<evidence type="ECO:0000313" key="4">
    <source>
        <dbReference type="EMBL" id="KAJ3179379.1"/>
    </source>
</evidence>
<comment type="caution">
    <text evidence="4">The sequence shown here is derived from an EMBL/GenBank/DDBJ whole genome shotgun (WGS) entry which is preliminary data.</text>
</comment>
<dbReference type="InterPro" id="IPR008462">
    <property type="entry name" value="CsbD"/>
</dbReference>
<evidence type="ECO:0000313" key="5">
    <source>
        <dbReference type="Proteomes" id="UP001212152"/>
    </source>
</evidence>
<dbReference type="Pfam" id="PF05532">
    <property type="entry name" value="CsbD"/>
    <property type="match status" value="1"/>
</dbReference>
<dbReference type="Gene3D" id="1.10.1470.10">
    <property type="entry name" value="YjbJ"/>
    <property type="match status" value="1"/>
</dbReference>
<dbReference type="PANTHER" id="PTHR40460:SF1">
    <property type="entry name" value="CSBD-LIKE DOMAIN-CONTAINING PROTEIN"/>
    <property type="match status" value="1"/>
</dbReference>
<evidence type="ECO:0000256" key="2">
    <source>
        <dbReference type="SAM" id="MobiDB-lite"/>
    </source>
</evidence>
<sequence>MASRTSGTADKIAGSAKDTIGSITSDHSLQAEGKAQHASGTAQDETKKSQNRTEAAGEGLMGHVKQVFGAVTGNDSKEAEGRTQRTKADVKDKLNQ</sequence>
<dbReference type="SUPFAM" id="SSF69047">
    <property type="entry name" value="Hypothetical protein YjbJ"/>
    <property type="match status" value="1"/>
</dbReference>